<dbReference type="AlphaFoldDB" id="A4BV51"/>
<proteinExistence type="predicted"/>
<dbReference type="Pfam" id="PF13340">
    <property type="entry name" value="DUF4096"/>
    <property type="match status" value="1"/>
</dbReference>
<reference evidence="2 3" key="1">
    <citation type="submission" date="2006-02" db="EMBL/GenBank/DDBJ databases">
        <authorList>
            <person name="Waterbury J."/>
            <person name="Ferriera S."/>
            <person name="Johnson J."/>
            <person name="Kravitz S."/>
            <person name="Halpern A."/>
            <person name="Remington K."/>
            <person name="Beeson K."/>
            <person name="Tran B."/>
            <person name="Rogers Y.-H."/>
            <person name="Friedman R."/>
            <person name="Venter J.C."/>
        </authorList>
    </citation>
    <scope>NUCLEOTIDE SEQUENCE [LARGE SCALE GENOMIC DNA]</scope>
    <source>
        <strain evidence="2 3">Nb-231</strain>
    </source>
</reference>
<dbReference type="PANTHER" id="PTHR30007">
    <property type="entry name" value="PHP DOMAIN PROTEIN"/>
    <property type="match status" value="1"/>
</dbReference>
<dbReference type="InterPro" id="IPR025161">
    <property type="entry name" value="IS402-like_dom"/>
</dbReference>
<gene>
    <name evidence="2" type="ORF">NB231_00400</name>
</gene>
<comment type="caution">
    <text evidence="2">The sequence shown here is derived from an EMBL/GenBank/DDBJ whole genome shotgun (WGS) entry which is preliminary data.</text>
</comment>
<dbReference type="eggNOG" id="COG3293">
    <property type="taxonomic scope" value="Bacteria"/>
</dbReference>
<sequence>MPCVGSCGAGAPWRLLPNDFPPWAAVYQQSRRWVDSGCFEAMVSELRSIIRVAQGR</sequence>
<dbReference type="HOGENOM" id="CLU_3009695_0_0_6"/>
<dbReference type="Proteomes" id="UP000003374">
    <property type="component" value="Unassembled WGS sequence"/>
</dbReference>
<dbReference type="EMBL" id="AAOF01000023">
    <property type="protein sequence ID" value="EAR20393.1"/>
    <property type="molecule type" value="Genomic_DNA"/>
</dbReference>
<evidence type="ECO:0000259" key="1">
    <source>
        <dbReference type="Pfam" id="PF13340"/>
    </source>
</evidence>
<organism evidence="2 3">
    <name type="scientific">Nitrococcus mobilis Nb-231</name>
    <dbReference type="NCBI Taxonomy" id="314278"/>
    <lineage>
        <taxon>Bacteria</taxon>
        <taxon>Pseudomonadati</taxon>
        <taxon>Pseudomonadota</taxon>
        <taxon>Gammaproteobacteria</taxon>
        <taxon>Chromatiales</taxon>
        <taxon>Ectothiorhodospiraceae</taxon>
        <taxon>Nitrococcus</taxon>
    </lineage>
</organism>
<accession>A4BV51</accession>
<feature type="domain" description="Insertion element IS402-like" evidence="1">
    <location>
        <begin position="9"/>
        <end position="42"/>
    </location>
</feature>
<protein>
    <submittedName>
        <fullName evidence="2">Transposase</fullName>
    </submittedName>
</protein>
<dbReference type="PANTHER" id="PTHR30007:SF0">
    <property type="entry name" value="TRANSPOSASE"/>
    <property type="match status" value="1"/>
</dbReference>
<dbReference type="STRING" id="314278.NB231_00400"/>
<name>A4BV51_9GAMM</name>
<evidence type="ECO:0000313" key="2">
    <source>
        <dbReference type="EMBL" id="EAR20393.1"/>
    </source>
</evidence>
<evidence type="ECO:0000313" key="3">
    <source>
        <dbReference type="Proteomes" id="UP000003374"/>
    </source>
</evidence>
<keyword evidence="3" id="KW-1185">Reference proteome</keyword>